<dbReference type="STRING" id="889378.Spiaf_1095"/>
<sequence length="314" mass="33911">MNRKLCKAALTAVLAAVVMAGCAGEETADRVNEEPIVVASKIDTEGALLGSMIRLVLEEHNYRVNDRTEFGPTDVIRRAIINDEIDIYPEYTGNGGFFFADTPSDVWKDFEAGYELVKRLDLEVNNIIWLQPAPANNTWAIAVREDLAQQQGLRTMQDLGEFVAGDGNIKLAGSEEFVNREDALPAFEQAYGFSLSGDQLLVLSGGNTAMTAQAAARQTDGVNAAMAYGTDGQLAALGLRVMQDNLGVQPVYAPAPLVRAEILQQYPGIEQLLTPVFAGLELETLQRLNAAIAVDGRAAATVAREYLTDAGFIQ</sequence>
<dbReference type="GO" id="GO:0043190">
    <property type="term" value="C:ATP-binding cassette (ABC) transporter complex"/>
    <property type="evidence" value="ECO:0007669"/>
    <property type="project" value="InterPro"/>
</dbReference>
<gene>
    <name evidence="3" type="ordered locus">Spiaf_1095</name>
</gene>
<feature type="signal peptide" evidence="1">
    <location>
        <begin position="1"/>
        <end position="23"/>
    </location>
</feature>
<feature type="domain" description="ABC-type glycine betaine transport system substrate-binding" evidence="2">
    <location>
        <begin position="35"/>
        <end position="308"/>
    </location>
</feature>
<keyword evidence="4" id="KW-1185">Reference proteome</keyword>
<dbReference type="GO" id="GO:0022857">
    <property type="term" value="F:transmembrane transporter activity"/>
    <property type="evidence" value="ECO:0007669"/>
    <property type="project" value="InterPro"/>
</dbReference>
<evidence type="ECO:0000313" key="4">
    <source>
        <dbReference type="Proteomes" id="UP000007383"/>
    </source>
</evidence>
<dbReference type="InterPro" id="IPR007210">
    <property type="entry name" value="ABC_Gly_betaine_transp_sub-bd"/>
</dbReference>
<dbReference type="PATRIC" id="fig|889378.3.peg.1096"/>
<organism evidence="3 4">
    <name type="scientific">Spirochaeta africana (strain ATCC 700263 / DSM 8902 / Z-7692)</name>
    <dbReference type="NCBI Taxonomy" id="889378"/>
    <lineage>
        <taxon>Bacteria</taxon>
        <taxon>Pseudomonadati</taxon>
        <taxon>Spirochaetota</taxon>
        <taxon>Spirochaetia</taxon>
        <taxon>Spirochaetales</taxon>
        <taxon>Spirochaetaceae</taxon>
        <taxon>Spirochaeta</taxon>
    </lineage>
</organism>
<evidence type="ECO:0000256" key="1">
    <source>
        <dbReference type="SAM" id="SignalP"/>
    </source>
</evidence>
<dbReference type="HOGENOM" id="CLU_038355_1_1_12"/>
<name>H9UI39_SPIAZ</name>
<proteinExistence type="predicted"/>
<dbReference type="PROSITE" id="PS51257">
    <property type="entry name" value="PROKAR_LIPOPROTEIN"/>
    <property type="match status" value="1"/>
</dbReference>
<dbReference type="RefSeq" id="WP_014455174.1">
    <property type="nucleotide sequence ID" value="NC_017098.1"/>
</dbReference>
<reference evidence="4" key="1">
    <citation type="journal article" date="2013" name="Stand. Genomic Sci.">
        <title>Complete genome sequence of the halophilic bacterium Spirochaeta africana type strain (Z-7692(T)) from the alkaline Lake Magadi in the East African Rift.</title>
        <authorList>
            <person name="Liolos K."/>
            <person name="Abt B."/>
            <person name="Scheuner C."/>
            <person name="Teshima H."/>
            <person name="Held B."/>
            <person name="Lapidus A."/>
            <person name="Nolan M."/>
            <person name="Lucas S."/>
            <person name="Deshpande S."/>
            <person name="Cheng J.F."/>
            <person name="Tapia R."/>
            <person name="Goodwin L.A."/>
            <person name="Pitluck S."/>
            <person name="Pagani I."/>
            <person name="Ivanova N."/>
            <person name="Mavromatis K."/>
            <person name="Mikhailova N."/>
            <person name="Huntemann M."/>
            <person name="Pati A."/>
            <person name="Chen A."/>
            <person name="Palaniappan K."/>
            <person name="Land M."/>
            <person name="Rohde M."/>
            <person name="Tindall B.J."/>
            <person name="Detter J.C."/>
            <person name="Goker M."/>
            <person name="Bristow J."/>
            <person name="Eisen J.A."/>
            <person name="Markowitz V."/>
            <person name="Hugenholtz P."/>
            <person name="Woyke T."/>
            <person name="Klenk H.P."/>
            <person name="Kyrpides N.C."/>
        </authorList>
    </citation>
    <scope>NUCLEOTIDE SEQUENCE</scope>
    <source>
        <strain evidence="4">ATCC 700263 / DSM 8902 / Z-7692</strain>
    </source>
</reference>
<dbReference type="Pfam" id="PF04069">
    <property type="entry name" value="OpuAC"/>
    <property type="match status" value="1"/>
</dbReference>
<dbReference type="KEGG" id="sfc:Spiaf_1095"/>
<accession>H9UI39</accession>
<evidence type="ECO:0000313" key="3">
    <source>
        <dbReference type="EMBL" id="AFG37182.1"/>
    </source>
</evidence>
<evidence type="ECO:0000259" key="2">
    <source>
        <dbReference type="Pfam" id="PF04069"/>
    </source>
</evidence>
<dbReference type="Proteomes" id="UP000007383">
    <property type="component" value="Chromosome"/>
</dbReference>
<dbReference type="EMBL" id="CP003282">
    <property type="protein sequence ID" value="AFG37182.1"/>
    <property type="molecule type" value="Genomic_DNA"/>
</dbReference>
<dbReference type="eggNOG" id="COG1732">
    <property type="taxonomic scope" value="Bacteria"/>
</dbReference>
<feature type="chain" id="PRO_5003623384" evidence="1">
    <location>
        <begin position="24"/>
        <end position="314"/>
    </location>
</feature>
<protein>
    <submittedName>
        <fullName evidence="3">Periplasmic glycine betaine/choline-binding (Lipo)protein of an ABC-type transport system (Osmoprotectant binding protein)</fullName>
    </submittedName>
</protein>
<dbReference type="Gene3D" id="3.40.190.10">
    <property type="entry name" value="Periplasmic binding protein-like II"/>
    <property type="match status" value="1"/>
</dbReference>
<dbReference type="CDD" id="cd13616">
    <property type="entry name" value="PBP2_OsmF"/>
    <property type="match status" value="1"/>
</dbReference>
<dbReference type="AlphaFoldDB" id="H9UI39"/>
<dbReference type="OrthoDB" id="9801163at2"/>
<dbReference type="Gene3D" id="3.40.190.120">
    <property type="entry name" value="Osmoprotection protein (prox), domain 2"/>
    <property type="match status" value="1"/>
</dbReference>
<keyword evidence="1" id="KW-0732">Signal</keyword>
<dbReference type="SUPFAM" id="SSF53850">
    <property type="entry name" value="Periplasmic binding protein-like II"/>
    <property type="match status" value="1"/>
</dbReference>